<keyword evidence="2" id="KW-0812">Transmembrane</keyword>
<organism evidence="3">
    <name type="scientific">Streptomyces sp. NBC_00093</name>
    <dbReference type="NCBI Taxonomy" id="2975649"/>
    <lineage>
        <taxon>Bacteria</taxon>
        <taxon>Bacillati</taxon>
        <taxon>Actinomycetota</taxon>
        <taxon>Actinomycetes</taxon>
        <taxon>Kitasatosporales</taxon>
        <taxon>Streptomycetaceae</taxon>
        <taxon>Streptomyces</taxon>
    </lineage>
</organism>
<sequence length="317" mass="33360">MTGEQREPEKGFEEQLRELMAEDAYTIRPSAVPYPTIRRRGAAERRRRVAAAGAVLVALAAAPVGAYAVSGNGGGQGGTKLAAPLPSASASQPSATPTPVQSTPVGPAGPATPGQLLDGITLAQASDGLEKCLAYDREMQKHQKPATRIDLGDAVDYRIILAQNSTGDSNAPGDGIYVVAVKEQPQQPQLTRLICNIKDGEASGLNSSVGGLTFDNGGPVMADDNGGKLYRQSVLDNGNWKLPFRWSAIGRFEPSVTKVTVSYGGSTSEAALDHGWFVASGVLNQQVTLAPHIKGYDSAGEVVYDSDADKSYTRELY</sequence>
<evidence type="ECO:0000313" key="3">
    <source>
        <dbReference type="EMBL" id="WTT20114.1"/>
    </source>
</evidence>
<dbReference type="AlphaFoldDB" id="A0AAU2A5Z8"/>
<protein>
    <submittedName>
        <fullName evidence="3">Uncharacterized protein</fullName>
    </submittedName>
</protein>
<accession>A0AAU2A5Z8</accession>
<feature type="transmembrane region" description="Helical" evidence="2">
    <location>
        <begin position="49"/>
        <end position="69"/>
    </location>
</feature>
<reference evidence="3" key="1">
    <citation type="submission" date="2022-10" db="EMBL/GenBank/DDBJ databases">
        <title>The complete genomes of actinobacterial strains from the NBC collection.</title>
        <authorList>
            <person name="Joergensen T.S."/>
            <person name="Alvarez Arevalo M."/>
            <person name="Sterndorff E.B."/>
            <person name="Faurdal D."/>
            <person name="Vuksanovic O."/>
            <person name="Mourched A.-S."/>
            <person name="Charusanti P."/>
            <person name="Shaw S."/>
            <person name="Blin K."/>
            <person name="Weber T."/>
        </authorList>
    </citation>
    <scope>NUCLEOTIDE SEQUENCE</scope>
    <source>
        <strain evidence="3">NBC_00093</strain>
    </source>
</reference>
<name>A0AAU2A5Z8_9ACTN</name>
<keyword evidence="2" id="KW-1133">Transmembrane helix</keyword>
<gene>
    <name evidence="3" type="ORF">OHA22_33585</name>
</gene>
<feature type="compositionally biased region" description="Low complexity" evidence="1">
    <location>
        <begin position="81"/>
        <end position="113"/>
    </location>
</feature>
<evidence type="ECO:0000256" key="2">
    <source>
        <dbReference type="SAM" id="Phobius"/>
    </source>
</evidence>
<proteinExistence type="predicted"/>
<dbReference type="EMBL" id="CP108222">
    <property type="protein sequence ID" value="WTT20114.1"/>
    <property type="molecule type" value="Genomic_DNA"/>
</dbReference>
<keyword evidence="2" id="KW-0472">Membrane</keyword>
<feature type="region of interest" description="Disordered" evidence="1">
    <location>
        <begin position="80"/>
        <end position="113"/>
    </location>
</feature>
<evidence type="ECO:0000256" key="1">
    <source>
        <dbReference type="SAM" id="MobiDB-lite"/>
    </source>
</evidence>